<organism evidence="2 3">
    <name type="scientific">Hemibagrus wyckioides</name>
    <dbReference type="NCBI Taxonomy" id="337641"/>
    <lineage>
        <taxon>Eukaryota</taxon>
        <taxon>Metazoa</taxon>
        <taxon>Chordata</taxon>
        <taxon>Craniata</taxon>
        <taxon>Vertebrata</taxon>
        <taxon>Euteleostomi</taxon>
        <taxon>Actinopterygii</taxon>
        <taxon>Neopterygii</taxon>
        <taxon>Teleostei</taxon>
        <taxon>Ostariophysi</taxon>
        <taxon>Siluriformes</taxon>
        <taxon>Bagridae</taxon>
        <taxon>Hemibagrus</taxon>
    </lineage>
</organism>
<feature type="region of interest" description="Disordered" evidence="1">
    <location>
        <begin position="1"/>
        <end position="37"/>
    </location>
</feature>
<dbReference type="EMBL" id="JAHKSW010000015">
    <property type="protein sequence ID" value="KAG7323842.1"/>
    <property type="molecule type" value="Genomic_DNA"/>
</dbReference>
<proteinExistence type="predicted"/>
<gene>
    <name evidence="2" type="ORF">KOW79_013544</name>
</gene>
<evidence type="ECO:0000256" key="1">
    <source>
        <dbReference type="SAM" id="MobiDB-lite"/>
    </source>
</evidence>
<dbReference type="AlphaFoldDB" id="A0A9D3SGY5"/>
<reference evidence="2 3" key="1">
    <citation type="submission" date="2021-06" db="EMBL/GenBank/DDBJ databases">
        <title>Chromosome-level genome assembly of the red-tail catfish (Hemibagrus wyckioides).</title>
        <authorList>
            <person name="Shao F."/>
        </authorList>
    </citation>
    <scope>NUCLEOTIDE SEQUENCE [LARGE SCALE GENOMIC DNA]</scope>
    <source>
        <strain evidence="2">EC202008001</strain>
        <tissue evidence="2">Blood</tissue>
    </source>
</reference>
<keyword evidence="3" id="KW-1185">Reference proteome</keyword>
<evidence type="ECO:0000313" key="3">
    <source>
        <dbReference type="Proteomes" id="UP000824219"/>
    </source>
</evidence>
<accession>A0A9D3SGY5</accession>
<sequence length="131" mass="14308">MRGVEKPPVRGRHSASPQDTDLGRSRQRTRTLPGSLGSELVSLTPLHGVNICRRPPAKRKKITPLTSLSTASSWPPQTPSMTFDLSLNRLKTWSHLILQSSGLIRFIPVLLSSDGSTYSTQTFSPSSVSGR</sequence>
<feature type="compositionally biased region" description="Polar residues" evidence="1">
    <location>
        <begin position="64"/>
        <end position="76"/>
    </location>
</feature>
<comment type="caution">
    <text evidence="2">The sequence shown here is derived from an EMBL/GenBank/DDBJ whole genome shotgun (WGS) entry which is preliminary data.</text>
</comment>
<dbReference type="Proteomes" id="UP000824219">
    <property type="component" value="Linkage Group LG15"/>
</dbReference>
<name>A0A9D3SGY5_9TELE</name>
<feature type="region of interest" description="Disordered" evidence="1">
    <location>
        <begin position="55"/>
        <end position="76"/>
    </location>
</feature>
<evidence type="ECO:0000313" key="2">
    <source>
        <dbReference type="EMBL" id="KAG7323842.1"/>
    </source>
</evidence>
<protein>
    <submittedName>
        <fullName evidence="2">Uncharacterized protein</fullName>
    </submittedName>
</protein>